<keyword evidence="1" id="KW-0472">Membrane</keyword>
<dbReference type="Gene3D" id="3.40.30.10">
    <property type="entry name" value="Glutaredoxin"/>
    <property type="match status" value="1"/>
</dbReference>
<keyword evidence="3" id="KW-0418">Kinase</keyword>
<keyword evidence="3" id="KW-0808">Transferase</keyword>
<keyword evidence="1" id="KW-1133">Transmembrane helix</keyword>
<dbReference type="InterPro" id="IPR036249">
    <property type="entry name" value="Thioredoxin-like_sf"/>
</dbReference>
<keyword evidence="3" id="KW-0723">Serine/threonine-protein kinase</keyword>
<sequence length="249" mass="25785">MSAKKVSSGKYTPQPTSNRVTYILGGIAILVIGALVIGGVLWSSGSGDPRNDGYGSVQNGAVEVSIEDDGAILLGRPDAPRTVDLFEDPLCPYCAELEHKHSQELAQAIDDGQLAIRYRMLAFLDRASSSGDYSTRAVAAAQCVAESGDARAFSVFHDALLSPDNQPAEGGDGDIDNAGLAQMARDAGASEDVAQCITDGARIEQASADAEAGRRLLATTGAAGTPAVVYEGTVIDALGNENWVTELVG</sequence>
<gene>
    <name evidence="3" type="ORF">Z045_07995</name>
</gene>
<feature type="transmembrane region" description="Helical" evidence="1">
    <location>
        <begin position="20"/>
        <end position="42"/>
    </location>
</feature>
<comment type="caution">
    <text evidence="3">The sequence shown here is derived from an EMBL/GenBank/DDBJ whole genome shotgun (WGS) entry which is preliminary data.</text>
</comment>
<evidence type="ECO:0000313" key="4">
    <source>
        <dbReference type="Proteomes" id="UP000053060"/>
    </source>
</evidence>
<evidence type="ECO:0000313" key="3">
    <source>
        <dbReference type="EMBL" id="KSZ59273.1"/>
    </source>
</evidence>
<dbReference type="Proteomes" id="UP000053060">
    <property type="component" value="Unassembled WGS sequence"/>
</dbReference>
<protein>
    <submittedName>
        <fullName evidence="3">Serine/threonine protein kinase</fullName>
    </submittedName>
</protein>
<accession>A0A0V9UMQ0</accession>
<dbReference type="RefSeq" id="WP_060651390.1">
    <property type="nucleotide sequence ID" value="NZ_AZXY01000003.1"/>
</dbReference>
<dbReference type="AlphaFoldDB" id="A0A0V9UMQ0"/>
<dbReference type="Pfam" id="PF13462">
    <property type="entry name" value="Thioredoxin_4"/>
    <property type="match status" value="1"/>
</dbReference>
<dbReference type="EMBL" id="AZXY01000003">
    <property type="protein sequence ID" value="KSZ59273.1"/>
    <property type="molecule type" value="Genomic_DNA"/>
</dbReference>
<dbReference type="SUPFAM" id="SSF52833">
    <property type="entry name" value="Thioredoxin-like"/>
    <property type="match status" value="1"/>
</dbReference>
<evidence type="ECO:0000259" key="2">
    <source>
        <dbReference type="Pfam" id="PF13462"/>
    </source>
</evidence>
<dbReference type="GO" id="GO:0004674">
    <property type="term" value="F:protein serine/threonine kinase activity"/>
    <property type="evidence" value="ECO:0007669"/>
    <property type="project" value="UniProtKB-KW"/>
</dbReference>
<name>A0A0V9UMQ0_9NOCA</name>
<reference evidence="3 4" key="2">
    <citation type="journal article" date="2016" name="Genome Announc.">
        <title>Draft Genome Sequence of a Versatile Hydrocarbon-Degrading Bacterium, Rhodococcus pyridinivorans Strain KG-16, Collected from Oil Fields in India.</title>
        <authorList>
            <person name="Aggarwal R.K."/>
            <person name="Dawar C."/>
            <person name="Phanindranath R."/>
            <person name="Mutnuri L."/>
            <person name="Dayal A.M."/>
        </authorList>
    </citation>
    <scope>NUCLEOTIDE SEQUENCE [LARGE SCALE GENOMIC DNA]</scope>
    <source>
        <strain evidence="3 4">KG-16</strain>
    </source>
</reference>
<dbReference type="InterPro" id="IPR012336">
    <property type="entry name" value="Thioredoxin-like_fold"/>
</dbReference>
<feature type="domain" description="Thioredoxin-like fold" evidence="2">
    <location>
        <begin position="70"/>
        <end position="243"/>
    </location>
</feature>
<keyword evidence="1" id="KW-0812">Transmembrane</keyword>
<reference evidence="4" key="1">
    <citation type="submission" date="2015-01" db="EMBL/GenBank/DDBJ databases">
        <title>Draft genome sequence of Rhodococcus pyridinivorans strain KG-16, a hydrocarbon-degrading bacterium.</title>
        <authorList>
            <person name="Aggarwal R.K."/>
            <person name="Dawar C."/>
        </authorList>
    </citation>
    <scope>NUCLEOTIDE SEQUENCE [LARGE SCALE GENOMIC DNA]</scope>
    <source>
        <strain evidence="4">KG-16</strain>
    </source>
</reference>
<proteinExistence type="predicted"/>
<evidence type="ECO:0000256" key="1">
    <source>
        <dbReference type="SAM" id="Phobius"/>
    </source>
</evidence>
<dbReference type="PATRIC" id="fig|1441730.3.peg.1674"/>
<organism evidence="3 4">
    <name type="scientific">Rhodococcus pyridinivorans KG-16</name>
    <dbReference type="NCBI Taxonomy" id="1441730"/>
    <lineage>
        <taxon>Bacteria</taxon>
        <taxon>Bacillati</taxon>
        <taxon>Actinomycetota</taxon>
        <taxon>Actinomycetes</taxon>
        <taxon>Mycobacteriales</taxon>
        <taxon>Nocardiaceae</taxon>
        <taxon>Rhodococcus</taxon>
    </lineage>
</organism>